<organism evidence="6">
    <name type="scientific">Kwoniella dejecticola CBS 10117</name>
    <dbReference type="NCBI Taxonomy" id="1296121"/>
    <lineage>
        <taxon>Eukaryota</taxon>
        <taxon>Fungi</taxon>
        <taxon>Dikarya</taxon>
        <taxon>Basidiomycota</taxon>
        <taxon>Agaricomycotina</taxon>
        <taxon>Tremellomycetes</taxon>
        <taxon>Tremellales</taxon>
        <taxon>Cryptococcaceae</taxon>
        <taxon>Kwoniella</taxon>
    </lineage>
</organism>
<dbReference type="STRING" id="1296121.A0A1A6A4M8"/>
<dbReference type="GeneID" id="28968046"/>
<comment type="subcellular location">
    <subcellularLocation>
        <location evidence="1">Cytoplasm</location>
    </subcellularLocation>
</comment>
<dbReference type="OrthoDB" id="2590239at2759"/>
<name>A0A1A6A4M8_9TREE</name>
<dbReference type="GO" id="GO:0005737">
    <property type="term" value="C:cytoplasm"/>
    <property type="evidence" value="ECO:0007669"/>
    <property type="project" value="UniProtKB-SubCell"/>
</dbReference>
<dbReference type="KEGG" id="kdj:28968046"/>
<evidence type="ECO:0000259" key="5">
    <source>
        <dbReference type="Pfam" id="PF17187"/>
    </source>
</evidence>
<proteinExistence type="inferred from homology"/>
<feature type="domain" description="Svf1-like N-terminal" evidence="4">
    <location>
        <begin position="47"/>
        <end position="215"/>
    </location>
</feature>
<gene>
    <name evidence="6" type="ORF">I303_04347</name>
    <name evidence="7" type="ORF">I303_104672</name>
</gene>
<dbReference type="InterPro" id="IPR013931">
    <property type="entry name" value="Svf1-like_N"/>
</dbReference>
<dbReference type="SUPFAM" id="SSF159245">
    <property type="entry name" value="AttH-like"/>
    <property type="match status" value="1"/>
</dbReference>
<evidence type="ECO:0000313" key="8">
    <source>
        <dbReference type="Proteomes" id="UP000078595"/>
    </source>
</evidence>
<accession>A0A1A6A4M8</accession>
<dbReference type="PANTHER" id="PTHR47107:SF1">
    <property type="entry name" value="CERAMIDE-BINDING PROTEIN SVF1-RELATED"/>
    <property type="match status" value="1"/>
</dbReference>
<evidence type="ECO:0000256" key="3">
    <source>
        <dbReference type="ARBA" id="ARBA00022490"/>
    </source>
</evidence>
<dbReference type="GO" id="GO:0006979">
    <property type="term" value="P:response to oxidative stress"/>
    <property type="evidence" value="ECO:0007669"/>
    <property type="project" value="InterPro"/>
</dbReference>
<sequence>MSWFSQSSNSSKDVPNFYPVTSYLSGFGELSSADTAWANTSNKGFQTETQIWYTVLEDGTWVMVQLIWSYVGIFLVPATTQMTFKVYNPNTKQSTWRSINASGAKFDKQNLKTDQFEIRHTGSPKTEESYHITANLDKGVTLDLTFTRPANAPGFKFGQGAQGGISTFGKDRDESKRDGFVVHRFHPLAQSSGTIKIDEKPLDARGEGMFVHAIQGMRPNLVASRWNFAFFTTSPGAEDPKLGSVRAVQMEFETTDDYGPKGAKSGRTKVNIGAVYSTKASENSVLTVTGQTHSPASSPDAYPASLTGSISSATHKQAIKDKETGYAVPSSIEFQWSAPKEGSGSEKSIVTAKVTQDVAGAIVGEGGLIEKVDVLAEIPYVIRKGLAAVTGTKPYIYQYHNPATFNVEVDGETTAVKGYLFNEASFVSE</sequence>
<evidence type="ECO:0000313" key="7">
    <source>
        <dbReference type="EMBL" id="WWC62082.1"/>
    </source>
</evidence>
<evidence type="ECO:0000259" key="4">
    <source>
        <dbReference type="Pfam" id="PF08622"/>
    </source>
</evidence>
<dbReference type="InterPro" id="IPR051385">
    <property type="entry name" value="Ceramide-binding_SVF1"/>
</dbReference>
<dbReference type="EMBL" id="CP144534">
    <property type="protein sequence ID" value="WWC62082.1"/>
    <property type="molecule type" value="Genomic_DNA"/>
</dbReference>
<dbReference type="PANTHER" id="PTHR47107">
    <property type="entry name" value="SVF1-LIKE PROTEIN YDR222W-RELATED"/>
    <property type="match status" value="1"/>
</dbReference>
<keyword evidence="8" id="KW-1185">Reference proteome</keyword>
<dbReference type="InterPro" id="IPR033394">
    <property type="entry name" value="Svf1-like_C"/>
</dbReference>
<reference evidence="7" key="3">
    <citation type="submission" date="2024-02" db="EMBL/GenBank/DDBJ databases">
        <title>Comparative genomics of Cryptococcus and Kwoniella reveals pathogenesis evolution and contrasting modes of karyotype evolution via chromosome fusion or intercentromeric recombination.</title>
        <authorList>
            <person name="Coelho M.A."/>
            <person name="David-Palma M."/>
            <person name="Shea T."/>
            <person name="Bowers K."/>
            <person name="McGinley-Smith S."/>
            <person name="Mohammad A.W."/>
            <person name="Gnirke A."/>
            <person name="Yurkov A.M."/>
            <person name="Nowrousian M."/>
            <person name="Sun S."/>
            <person name="Cuomo C.A."/>
            <person name="Heitman J."/>
        </authorList>
    </citation>
    <scope>NUCLEOTIDE SEQUENCE</scope>
    <source>
        <strain evidence="7">CBS 10117</strain>
    </source>
</reference>
<comment type="similarity">
    <text evidence="2">Belongs to the SVF1 family.</text>
</comment>
<dbReference type="Pfam" id="PF08622">
    <property type="entry name" value="Svf1"/>
    <property type="match status" value="1"/>
</dbReference>
<dbReference type="RefSeq" id="XP_018262862.1">
    <property type="nucleotide sequence ID" value="XM_018407651.1"/>
</dbReference>
<reference evidence="6" key="1">
    <citation type="submission" date="2013-07" db="EMBL/GenBank/DDBJ databases">
        <title>The Genome Sequence of Cryptococcus dejecticola CBS10117.</title>
        <authorList>
            <consortium name="The Broad Institute Genome Sequencing Platform"/>
            <person name="Cuomo C."/>
            <person name="Litvintseva A."/>
            <person name="Chen Y."/>
            <person name="Heitman J."/>
            <person name="Sun S."/>
            <person name="Springer D."/>
            <person name="Dromer F."/>
            <person name="Young S.K."/>
            <person name="Zeng Q."/>
            <person name="Gargeya S."/>
            <person name="Fitzgerald M."/>
            <person name="Abouelleil A."/>
            <person name="Alvarado L."/>
            <person name="Berlin A.M."/>
            <person name="Chapman S.B."/>
            <person name="Dewar J."/>
            <person name="Goldberg J."/>
            <person name="Griggs A."/>
            <person name="Gujja S."/>
            <person name="Hansen M."/>
            <person name="Howarth C."/>
            <person name="Imamovic A."/>
            <person name="Larimer J."/>
            <person name="McCowan C."/>
            <person name="Murphy C."/>
            <person name="Pearson M."/>
            <person name="Priest M."/>
            <person name="Roberts A."/>
            <person name="Saif S."/>
            <person name="Shea T."/>
            <person name="Sykes S."/>
            <person name="Wortman J."/>
            <person name="Nusbaum C."/>
            <person name="Birren B."/>
        </authorList>
    </citation>
    <scope>NUCLEOTIDE SEQUENCE [LARGE SCALE GENOMIC DNA]</scope>
    <source>
        <strain evidence="6">CBS 10117</strain>
    </source>
</reference>
<dbReference type="EMBL" id="KI894031">
    <property type="protein sequence ID" value="OBR85020.1"/>
    <property type="molecule type" value="Genomic_DNA"/>
</dbReference>
<feature type="domain" description="Svf1-like C-terminal" evidence="5">
    <location>
        <begin position="217"/>
        <end position="428"/>
    </location>
</feature>
<dbReference type="Pfam" id="PF17187">
    <property type="entry name" value="Svf1_C"/>
    <property type="match status" value="1"/>
</dbReference>
<dbReference type="Proteomes" id="UP000078595">
    <property type="component" value="Chromosome 5"/>
</dbReference>
<reference evidence="7" key="2">
    <citation type="submission" date="2013-07" db="EMBL/GenBank/DDBJ databases">
        <authorList>
            <consortium name="The Broad Institute Genome Sequencing Platform"/>
            <person name="Cuomo C."/>
            <person name="Litvintseva A."/>
            <person name="Chen Y."/>
            <person name="Heitman J."/>
            <person name="Sun S."/>
            <person name="Springer D."/>
            <person name="Dromer F."/>
            <person name="Young S.K."/>
            <person name="Zeng Q."/>
            <person name="Gargeya S."/>
            <person name="Fitzgerald M."/>
            <person name="Abouelleil A."/>
            <person name="Alvarado L."/>
            <person name="Berlin A.M."/>
            <person name="Chapman S.B."/>
            <person name="Dewar J."/>
            <person name="Goldberg J."/>
            <person name="Griggs A."/>
            <person name="Gujja S."/>
            <person name="Hansen M."/>
            <person name="Howarth C."/>
            <person name="Imamovic A."/>
            <person name="Larimer J."/>
            <person name="McCowan C."/>
            <person name="Murphy C."/>
            <person name="Pearson M."/>
            <person name="Priest M."/>
            <person name="Roberts A."/>
            <person name="Saif S."/>
            <person name="Shea T."/>
            <person name="Sykes S."/>
            <person name="Wortman J."/>
            <person name="Nusbaum C."/>
            <person name="Birren B."/>
        </authorList>
    </citation>
    <scope>NUCLEOTIDE SEQUENCE</scope>
    <source>
        <strain evidence="7">CBS 10117</strain>
    </source>
</reference>
<dbReference type="VEuPathDB" id="FungiDB:I303_04347"/>
<evidence type="ECO:0000256" key="2">
    <source>
        <dbReference type="ARBA" id="ARBA00009069"/>
    </source>
</evidence>
<evidence type="ECO:0000256" key="1">
    <source>
        <dbReference type="ARBA" id="ARBA00004496"/>
    </source>
</evidence>
<protein>
    <submittedName>
        <fullName evidence="6">Survival factor 1</fullName>
    </submittedName>
</protein>
<keyword evidence="3" id="KW-0963">Cytoplasm</keyword>
<evidence type="ECO:0000313" key="6">
    <source>
        <dbReference type="EMBL" id="OBR85020.1"/>
    </source>
</evidence>
<dbReference type="AlphaFoldDB" id="A0A1A6A4M8"/>